<keyword evidence="1" id="KW-0067">ATP-binding</keyword>
<dbReference type="EMBL" id="FNSO01000004">
    <property type="protein sequence ID" value="SEC81083.1"/>
    <property type="molecule type" value="Genomic_DNA"/>
</dbReference>
<dbReference type="PANTHER" id="PTHR21621">
    <property type="entry name" value="RIBOSOMAL PROTEIN S6 MODIFICATION PROTEIN"/>
    <property type="match status" value="1"/>
</dbReference>
<feature type="domain" description="ATP-grasp" evidence="2">
    <location>
        <begin position="117"/>
        <end position="292"/>
    </location>
</feature>
<dbReference type="Pfam" id="PF08443">
    <property type="entry name" value="RimK"/>
    <property type="match status" value="1"/>
</dbReference>
<accession>A0A1H4VJE5</accession>
<dbReference type="RefSeq" id="WP_091311704.1">
    <property type="nucleotide sequence ID" value="NZ_FNSO01000004.1"/>
</dbReference>
<reference evidence="4" key="1">
    <citation type="submission" date="2016-10" db="EMBL/GenBank/DDBJ databases">
        <authorList>
            <person name="Varghese N."/>
            <person name="Submissions S."/>
        </authorList>
    </citation>
    <scope>NUCLEOTIDE SEQUENCE [LARGE SCALE GENOMIC DNA]</scope>
    <source>
        <strain evidence="4">DSM 44544</strain>
    </source>
</reference>
<evidence type="ECO:0000313" key="3">
    <source>
        <dbReference type="EMBL" id="SEC81083.1"/>
    </source>
</evidence>
<organism evidence="3 4">
    <name type="scientific">Amycolatopsis tolypomycina</name>
    <dbReference type="NCBI Taxonomy" id="208445"/>
    <lineage>
        <taxon>Bacteria</taxon>
        <taxon>Bacillati</taxon>
        <taxon>Actinomycetota</taxon>
        <taxon>Actinomycetes</taxon>
        <taxon>Pseudonocardiales</taxon>
        <taxon>Pseudonocardiaceae</taxon>
        <taxon>Amycolatopsis</taxon>
    </lineage>
</organism>
<evidence type="ECO:0000259" key="2">
    <source>
        <dbReference type="PROSITE" id="PS50975"/>
    </source>
</evidence>
<evidence type="ECO:0000256" key="1">
    <source>
        <dbReference type="PROSITE-ProRule" id="PRU00409"/>
    </source>
</evidence>
<dbReference type="PANTHER" id="PTHR21621:SF0">
    <property type="entry name" value="BETA-CITRYLGLUTAMATE SYNTHASE B-RELATED"/>
    <property type="match status" value="1"/>
</dbReference>
<evidence type="ECO:0000313" key="4">
    <source>
        <dbReference type="Proteomes" id="UP000199622"/>
    </source>
</evidence>
<dbReference type="GO" id="GO:0018169">
    <property type="term" value="F:ribosomal S6-glutamic acid ligase activity"/>
    <property type="evidence" value="ECO:0007669"/>
    <property type="project" value="TreeGrafter"/>
</dbReference>
<dbReference type="SUPFAM" id="SSF56059">
    <property type="entry name" value="Glutathione synthetase ATP-binding domain-like"/>
    <property type="match status" value="1"/>
</dbReference>
<dbReference type="Proteomes" id="UP000199622">
    <property type="component" value="Unassembled WGS sequence"/>
</dbReference>
<dbReference type="GO" id="GO:0046872">
    <property type="term" value="F:metal ion binding"/>
    <property type="evidence" value="ECO:0007669"/>
    <property type="project" value="InterPro"/>
</dbReference>
<dbReference type="InterPro" id="IPR013651">
    <property type="entry name" value="ATP-grasp_RimK-type"/>
</dbReference>
<keyword evidence="1" id="KW-0547">Nucleotide-binding</keyword>
<dbReference type="GO" id="GO:0009432">
    <property type="term" value="P:SOS response"/>
    <property type="evidence" value="ECO:0007669"/>
    <property type="project" value="TreeGrafter"/>
</dbReference>
<dbReference type="GO" id="GO:0005737">
    <property type="term" value="C:cytoplasm"/>
    <property type="evidence" value="ECO:0007669"/>
    <property type="project" value="TreeGrafter"/>
</dbReference>
<dbReference type="AlphaFoldDB" id="A0A1H4VJE5"/>
<protein>
    <submittedName>
        <fullName evidence="3">ATP-grasp domain-containing protein</fullName>
    </submittedName>
</protein>
<dbReference type="Gene3D" id="3.30.470.20">
    <property type="entry name" value="ATP-grasp fold, B domain"/>
    <property type="match status" value="1"/>
</dbReference>
<proteinExistence type="predicted"/>
<dbReference type="OrthoDB" id="9794735at2"/>
<gene>
    <name evidence="3" type="ORF">SAMN04489727_5176</name>
</gene>
<keyword evidence="4" id="KW-1185">Reference proteome</keyword>
<dbReference type="PROSITE" id="PS50975">
    <property type="entry name" value="ATP_GRASP"/>
    <property type="match status" value="1"/>
</dbReference>
<dbReference type="InterPro" id="IPR011761">
    <property type="entry name" value="ATP-grasp"/>
</dbReference>
<dbReference type="STRING" id="208445.SAMN04489727_5176"/>
<sequence length="305" mass="33168">MILFYGRAEDTPLTRCIETTAELGVDHRFIDQAALRHHDLSVHYGPDGAGGTVVLGGEHLDLRDVTAVYARPLELPAGGSHAAEFNDAFVEWLDLTDALVVNRPSAMHSNTSKPFQARLIGAAGFTVPDTLVTDDPAEVTAFRARHGRVVFKSVSGIRSIVTELDDRTGARLELVRALPTQFQAYVPGVDVRVHVVGGAVFPTEIVSEALDYRYARRSGLSAELTAVELPDPVAKRCVALAELLDLSLCGIDLRRRPDGEYVCFEVNPMPAYSYFEDGGGQPIGRTLAELLREAPCRRSGTTSPR</sequence>
<dbReference type="GO" id="GO:0005524">
    <property type="term" value="F:ATP binding"/>
    <property type="evidence" value="ECO:0007669"/>
    <property type="project" value="UniProtKB-UniRule"/>
</dbReference>
<name>A0A1H4VJE5_9PSEU</name>